<dbReference type="AlphaFoldDB" id="A0A2N6CSI0"/>
<dbReference type="EMBL" id="PKUN01000028">
    <property type="protein sequence ID" value="PLX60060.1"/>
    <property type="molecule type" value="Genomic_DNA"/>
</dbReference>
<evidence type="ECO:0000313" key="2">
    <source>
        <dbReference type="Proteomes" id="UP000235015"/>
    </source>
</evidence>
<evidence type="ECO:0000313" key="1">
    <source>
        <dbReference type="EMBL" id="PLX60060.1"/>
    </source>
</evidence>
<proteinExistence type="predicted"/>
<protein>
    <submittedName>
        <fullName evidence="1">Uncharacterized protein</fullName>
    </submittedName>
</protein>
<accession>A0A2N6CSI0</accession>
<organism evidence="1 2">
    <name type="scientific">Sedimenticola selenatireducens</name>
    <dbReference type="NCBI Taxonomy" id="191960"/>
    <lineage>
        <taxon>Bacteria</taxon>
        <taxon>Pseudomonadati</taxon>
        <taxon>Pseudomonadota</taxon>
        <taxon>Gammaproteobacteria</taxon>
        <taxon>Chromatiales</taxon>
        <taxon>Sedimenticolaceae</taxon>
        <taxon>Sedimenticola</taxon>
    </lineage>
</organism>
<dbReference type="Proteomes" id="UP000235015">
    <property type="component" value="Unassembled WGS sequence"/>
</dbReference>
<gene>
    <name evidence="1" type="ORF">C0630_17125</name>
</gene>
<comment type="caution">
    <text evidence="1">The sequence shown here is derived from an EMBL/GenBank/DDBJ whole genome shotgun (WGS) entry which is preliminary data.</text>
</comment>
<name>A0A2N6CSI0_9GAMM</name>
<dbReference type="STRING" id="1111735.GCA_000428045_00364"/>
<sequence length="152" mass="16806">MMNISNDQELKNALNNLPREQQRLLGARFTQSVCEQVDNPSLMSALKVALISDSTDQELKDAFKVAKSIATKTYTACGRDADWGLQAEHFIAAACAAALTPDALITENYNAAWKAAIQSRMAKNCLMIESDSGELENEADRKYRLTEKFLGE</sequence>
<reference evidence="1 2" key="1">
    <citation type="submission" date="2017-11" db="EMBL/GenBank/DDBJ databases">
        <title>Genome-resolved metagenomics identifies genetic mobility, metabolic interactions, and unexpected diversity in perchlorate-reducing communities.</title>
        <authorList>
            <person name="Barnum T.P."/>
            <person name="Figueroa I.A."/>
            <person name="Carlstrom C.I."/>
            <person name="Lucas L.N."/>
            <person name="Engelbrektson A.L."/>
            <person name="Coates J.D."/>
        </authorList>
    </citation>
    <scope>NUCLEOTIDE SEQUENCE [LARGE SCALE GENOMIC DNA]</scope>
    <source>
        <strain evidence="1">BM301</strain>
    </source>
</reference>